<name>A0AAN2CBN7_UNVUL</name>
<evidence type="ECO:0000256" key="2">
    <source>
        <dbReference type="ARBA" id="ARBA00022448"/>
    </source>
</evidence>
<dbReference type="Gene3D" id="3.10.105.10">
    <property type="entry name" value="Dipeptide-binding Protein, Domain 3"/>
    <property type="match status" value="1"/>
</dbReference>
<comment type="similarity">
    <text evidence="1">Belongs to the bacterial solute-binding protein 5 family.</text>
</comment>
<evidence type="ECO:0000256" key="4">
    <source>
        <dbReference type="SAM" id="SignalP"/>
    </source>
</evidence>
<evidence type="ECO:0000259" key="5">
    <source>
        <dbReference type="Pfam" id="PF00496"/>
    </source>
</evidence>
<dbReference type="PANTHER" id="PTHR30290">
    <property type="entry name" value="PERIPLASMIC BINDING COMPONENT OF ABC TRANSPORTER"/>
    <property type="match status" value="1"/>
</dbReference>
<dbReference type="RefSeq" id="WP_317995589.1">
    <property type="nucleotide sequence ID" value="NZ_AP025523.1"/>
</dbReference>
<dbReference type="GO" id="GO:1904680">
    <property type="term" value="F:peptide transmembrane transporter activity"/>
    <property type="evidence" value="ECO:0007669"/>
    <property type="project" value="TreeGrafter"/>
</dbReference>
<keyword evidence="3 4" id="KW-0732">Signal</keyword>
<dbReference type="PIRSF" id="PIRSF002741">
    <property type="entry name" value="MppA"/>
    <property type="match status" value="1"/>
</dbReference>
<evidence type="ECO:0000313" key="6">
    <source>
        <dbReference type="EMBL" id="BDE08037.1"/>
    </source>
</evidence>
<dbReference type="Proteomes" id="UP001317532">
    <property type="component" value="Chromosome"/>
</dbReference>
<feature type="signal peptide" evidence="4">
    <location>
        <begin position="1"/>
        <end position="22"/>
    </location>
</feature>
<evidence type="ECO:0000313" key="7">
    <source>
        <dbReference type="Proteomes" id="UP001317532"/>
    </source>
</evidence>
<dbReference type="InterPro" id="IPR030678">
    <property type="entry name" value="Peptide/Ni-bd"/>
</dbReference>
<keyword evidence="7" id="KW-1185">Reference proteome</keyword>
<keyword evidence="2" id="KW-0813">Transport</keyword>
<gene>
    <name evidence="6" type="ORF">WPS_33130</name>
</gene>
<reference evidence="6 7" key="1">
    <citation type="journal article" date="2022" name="ISME Commun">
        <title>Vulcanimicrobium alpinus gen. nov. sp. nov., the first cultivated representative of the candidate phylum 'Eremiobacterota', is a metabolically versatile aerobic anoxygenic phototroph.</title>
        <authorList>
            <person name="Yabe S."/>
            <person name="Muto K."/>
            <person name="Abe K."/>
            <person name="Yokota A."/>
            <person name="Staudigel H."/>
            <person name="Tebo B.M."/>
        </authorList>
    </citation>
    <scope>NUCLEOTIDE SEQUENCE [LARGE SCALE GENOMIC DNA]</scope>
    <source>
        <strain evidence="6 7">WC8-2</strain>
    </source>
</reference>
<dbReference type="AlphaFoldDB" id="A0AAN2CBN7"/>
<dbReference type="PROSITE" id="PS51257">
    <property type="entry name" value="PROKAR_LIPOPROTEIN"/>
    <property type="match status" value="1"/>
</dbReference>
<dbReference type="CDD" id="cd08513">
    <property type="entry name" value="PBP2_thermophilic_Hb8_like"/>
    <property type="match status" value="1"/>
</dbReference>
<proteinExistence type="inferred from homology"/>
<accession>A0AAN2CBN7</accession>
<dbReference type="InterPro" id="IPR000914">
    <property type="entry name" value="SBP_5_dom"/>
</dbReference>
<dbReference type="Gene3D" id="3.90.76.10">
    <property type="entry name" value="Dipeptide-binding Protein, Domain 1"/>
    <property type="match status" value="1"/>
</dbReference>
<protein>
    <recommendedName>
        <fullName evidence="5">Solute-binding protein family 5 domain-containing protein</fullName>
    </recommendedName>
</protein>
<dbReference type="GO" id="GO:0043190">
    <property type="term" value="C:ATP-binding cassette (ABC) transporter complex"/>
    <property type="evidence" value="ECO:0007669"/>
    <property type="project" value="InterPro"/>
</dbReference>
<organism evidence="6 7">
    <name type="scientific">Vulcanimicrobium alpinum</name>
    <dbReference type="NCBI Taxonomy" id="3016050"/>
    <lineage>
        <taxon>Bacteria</taxon>
        <taxon>Bacillati</taxon>
        <taxon>Vulcanimicrobiota</taxon>
        <taxon>Vulcanimicrobiia</taxon>
        <taxon>Vulcanimicrobiales</taxon>
        <taxon>Vulcanimicrobiaceae</taxon>
        <taxon>Vulcanimicrobium</taxon>
    </lineage>
</organism>
<dbReference type="PANTHER" id="PTHR30290:SF9">
    <property type="entry name" value="OLIGOPEPTIDE-BINDING PROTEIN APPA"/>
    <property type="match status" value="1"/>
</dbReference>
<dbReference type="Pfam" id="PF00496">
    <property type="entry name" value="SBP_bac_5"/>
    <property type="match status" value="1"/>
</dbReference>
<feature type="chain" id="PRO_5042843327" description="Solute-binding protein family 5 domain-containing protein" evidence="4">
    <location>
        <begin position="23"/>
        <end position="541"/>
    </location>
</feature>
<feature type="domain" description="Solute-binding protein family 5" evidence="5">
    <location>
        <begin position="77"/>
        <end position="438"/>
    </location>
</feature>
<sequence length="541" mass="59062">MNGLRACALAAASLFVAGCASSSGPSGGTTHAHWLRLATGGGDPNSLNIHQDPSLTAGIIAELSQAYLVRYDRNGNPVPELATEIPTQRNHGISADGKTIVWHLRRGVRWSDGAPFSADDVVFTVRAILNPKNNEEQGTVGWDLIAQIDEPDKNTVVFHLKRPYSDYLPLYFGTAGNEPCILPQHILGKLASFNDAPYNAAPVGIGPFRVTAWRRGDAIELEANPYYWRGKPKLERITYKLIPSQETLTAQMQTGEVDLWPETPPSYIDRLKAAPSLRVRVAPNYRTTNLDFVVTRPNVADPRVRRAIRKALDRRELVAKILHGYGFLHDGVAIPLAPPAPESVVDRYDPAGARALLDAAGWRAGANGIRAKNGVPLALDLVYPAGSAELDGQTELLRAYLKAVGIEVQSKKYAPNIFRALQQNGGILYGGKYDMASYPRTLQSVADVRGLYSCASRPPNGENASRYCSPEADALLDRIQGTYGEQERKALLARYQQRLNDDAPTIMLFAWKGGTAANVRVTGFDPPILTPFDDMMGVDAR</sequence>
<dbReference type="SUPFAM" id="SSF53850">
    <property type="entry name" value="Periplasmic binding protein-like II"/>
    <property type="match status" value="1"/>
</dbReference>
<dbReference type="GO" id="GO:0015833">
    <property type="term" value="P:peptide transport"/>
    <property type="evidence" value="ECO:0007669"/>
    <property type="project" value="TreeGrafter"/>
</dbReference>
<dbReference type="Gene3D" id="3.40.190.10">
    <property type="entry name" value="Periplasmic binding protein-like II"/>
    <property type="match status" value="1"/>
</dbReference>
<dbReference type="InterPro" id="IPR039424">
    <property type="entry name" value="SBP_5"/>
</dbReference>
<dbReference type="GO" id="GO:0042597">
    <property type="term" value="C:periplasmic space"/>
    <property type="evidence" value="ECO:0007669"/>
    <property type="project" value="UniProtKB-ARBA"/>
</dbReference>
<dbReference type="KEGG" id="vab:WPS_33130"/>
<evidence type="ECO:0000256" key="1">
    <source>
        <dbReference type="ARBA" id="ARBA00005695"/>
    </source>
</evidence>
<evidence type="ECO:0000256" key="3">
    <source>
        <dbReference type="ARBA" id="ARBA00022729"/>
    </source>
</evidence>
<dbReference type="EMBL" id="AP025523">
    <property type="protein sequence ID" value="BDE08037.1"/>
    <property type="molecule type" value="Genomic_DNA"/>
</dbReference>